<comment type="subcellular location">
    <subcellularLocation>
        <location evidence="1">Cell outer membrane</location>
    </subcellularLocation>
</comment>
<keyword evidence="4" id="KW-0998">Cell outer membrane</keyword>
<gene>
    <name evidence="8" type="ORF">QO005_001058</name>
</gene>
<dbReference type="InterPro" id="IPR027385">
    <property type="entry name" value="Beta-barrel_OMP"/>
</dbReference>
<accession>A0ABU0IBR3</accession>
<dbReference type="SUPFAM" id="SSF56925">
    <property type="entry name" value="OMPA-like"/>
    <property type="match status" value="1"/>
</dbReference>
<keyword evidence="2 6" id="KW-0732">Signal</keyword>
<reference evidence="8 9" key="1">
    <citation type="submission" date="2023-07" db="EMBL/GenBank/DDBJ databases">
        <title>Genomic Encyclopedia of Type Strains, Phase IV (KMG-IV): sequencing the most valuable type-strain genomes for metagenomic binning, comparative biology and taxonomic classification.</title>
        <authorList>
            <person name="Goeker M."/>
        </authorList>
    </citation>
    <scope>NUCLEOTIDE SEQUENCE [LARGE SCALE GENOMIC DNA]</scope>
    <source>
        <strain evidence="8 9">DSM 100301</strain>
    </source>
</reference>
<dbReference type="InterPro" id="IPR051692">
    <property type="entry name" value="OMP-like"/>
</dbReference>
<feature type="chain" id="PRO_5046391854" evidence="6">
    <location>
        <begin position="22"/>
        <end position="211"/>
    </location>
</feature>
<dbReference type="InterPro" id="IPR011250">
    <property type="entry name" value="OMP/PagP_B-barrel"/>
</dbReference>
<organism evidence="8 9">
    <name type="scientific">Rhizobium paknamense</name>
    <dbReference type="NCBI Taxonomy" id="1206817"/>
    <lineage>
        <taxon>Bacteria</taxon>
        <taxon>Pseudomonadati</taxon>
        <taxon>Pseudomonadota</taxon>
        <taxon>Alphaproteobacteria</taxon>
        <taxon>Hyphomicrobiales</taxon>
        <taxon>Rhizobiaceae</taxon>
        <taxon>Rhizobium/Agrobacterium group</taxon>
        <taxon>Rhizobium</taxon>
    </lineage>
</organism>
<evidence type="ECO:0000313" key="9">
    <source>
        <dbReference type="Proteomes" id="UP001235269"/>
    </source>
</evidence>
<protein>
    <submittedName>
        <fullName evidence="8">Outer membrane immunogenic protein</fullName>
    </submittedName>
</protein>
<keyword evidence="9" id="KW-1185">Reference proteome</keyword>
<comment type="similarity">
    <text evidence="5">Belongs to the Omp25/RopB family.</text>
</comment>
<evidence type="ECO:0000256" key="6">
    <source>
        <dbReference type="SAM" id="SignalP"/>
    </source>
</evidence>
<dbReference type="Pfam" id="PF13505">
    <property type="entry name" value="OMP_b-brl"/>
    <property type="match status" value="1"/>
</dbReference>
<evidence type="ECO:0000256" key="3">
    <source>
        <dbReference type="ARBA" id="ARBA00023136"/>
    </source>
</evidence>
<dbReference type="Gene3D" id="2.40.160.20">
    <property type="match status" value="1"/>
</dbReference>
<evidence type="ECO:0000256" key="4">
    <source>
        <dbReference type="ARBA" id="ARBA00023237"/>
    </source>
</evidence>
<evidence type="ECO:0000259" key="7">
    <source>
        <dbReference type="Pfam" id="PF13505"/>
    </source>
</evidence>
<evidence type="ECO:0000256" key="1">
    <source>
        <dbReference type="ARBA" id="ARBA00004442"/>
    </source>
</evidence>
<feature type="domain" description="Outer membrane protein beta-barrel" evidence="7">
    <location>
        <begin position="34"/>
        <end position="211"/>
    </location>
</feature>
<sequence length="211" mass="22209">MHIKSLLASAAALFISTQVMAADAVSETPAPPAAVEVAPAFSWSGGYVGIHGGYGWLDGKFSAGGLTANEKFNGGRAGGFVGWNFDVGHNVVLGLEGDLNYDWNKRTFSGIDIGTDVSGSARSRVGYAFDRALIFAAGGWTATRGYLENSGADGKKTFNGWTIGAGVDYAVTNNIFVRGEYRYNDFGSKDLSGIDTKLKQNVVNLGVGVKF</sequence>
<dbReference type="Proteomes" id="UP001235269">
    <property type="component" value="Unassembled WGS sequence"/>
</dbReference>
<comment type="caution">
    <text evidence="8">The sequence shown here is derived from an EMBL/GenBank/DDBJ whole genome shotgun (WGS) entry which is preliminary data.</text>
</comment>
<feature type="signal peptide" evidence="6">
    <location>
        <begin position="1"/>
        <end position="21"/>
    </location>
</feature>
<evidence type="ECO:0000313" key="8">
    <source>
        <dbReference type="EMBL" id="MDQ0454731.1"/>
    </source>
</evidence>
<dbReference type="EMBL" id="JAUSWH010000002">
    <property type="protein sequence ID" value="MDQ0454731.1"/>
    <property type="molecule type" value="Genomic_DNA"/>
</dbReference>
<dbReference type="PANTHER" id="PTHR34001:SF3">
    <property type="entry name" value="BLL7405 PROTEIN"/>
    <property type="match status" value="1"/>
</dbReference>
<name>A0ABU0IBR3_9HYPH</name>
<evidence type="ECO:0000256" key="2">
    <source>
        <dbReference type="ARBA" id="ARBA00022729"/>
    </source>
</evidence>
<proteinExistence type="inferred from homology"/>
<keyword evidence="3" id="KW-0472">Membrane</keyword>
<dbReference type="PANTHER" id="PTHR34001">
    <property type="entry name" value="BLL7405 PROTEIN"/>
    <property type="match status" value="1"/>
</dbReference>
<evidence type="ECO:0000256" key="5">
    <source>
        <dbReference type="ARBA" id="ARBA00038306"/>
    </source>
</evidence>